<protein>
    <submittedName>
        <fullName evidence="1">Uncharacterized protein</fullName>
    </submittedName>
</protein>
<keyword evidence="2" id="KW-1185">Reference proteome</keyword>
<reference evidence="1 2" key="1">
    <citation type="submission" date="2017-06" db="EMBL/GenBank/DDBJ databases">
        <title>Comparative genomic analysis of Ambrosia Fusariam Clade fungi.</title>
        <authorList>
            <person name="Stajich J.E."/>
            <person name="Carrillo J."/>
            <person name="Kijimoto T."/>
            <person name="Eskalen A."/>
            <person name="O'Donnell K."/>
            <person name="Kasson M."/>
        </authorList>
    </citation>
    <scope>NUCLEOTIDE SEQUENCE [LARGE SCALE GENOMIC DNA]</scope>
    <source>
        <strain evidence="1 2">NRRL62584</strain>
    </source>
</reference>
<accession>A0A428P4F0</accession>
<sequence>MPEVMIAIRASTSVPVPRHPAVPASRLSTPLRLTVDHNRPLTCYVISELLIKRYRRTLTADKQVPLTQGQ</sequence>
<organism evidence="1 2">
    <name type="scientific">Fusarium duplospermum</name>
    <dbReference type="NCBI Taxonomy" id="1325734"/>
    <lineage>
        <taxon>Eukaryota</taxon>
        <taxon>Fungi</taxon>
        <taxon>Dikarya</taxon>
        <taxon>Ascomycota</taxon>
        <taxon>Pezizomycotina</taxon>
        <taxon>Sordariomycetes</taxon>
        <taxon>Hypocreomycetidae</taxon>
        <taxon>Hypocreales</taxon>
        <taxon>Nectriaceae</taxon>
        <taxon>Fusarium</taxon>
        <taxon>Fusarium solani species complex</taxon>
    </lineage>
</organism>
<proteinExistence type="predicted"/>
<gene>
    <name evidence="1" type="ORF">CEP54_013180</name>
</gene>
<dbReference type="EMBL" id="NKCI01000207">
    <property type="protein sequence ID" value="RSL47922.1"/>
    <property type="molecule type" value="Genomic_DNA"/>
</dbReference>
<dbReference type="OrthoDB" id="10353476at2759"/>
<name>A0A428P4F0_9HYPO</name>
<comment type="caution">
    <text evidence="1">The sequence shown here is derived from an EMBL/GenBank/DDBJ whole genome shotgun (WGS) entry which is preliminary data.</text>
</comment>
<evidence type="ECO:0000313" key="1">
    <source>
        <dbReference type="EMBL" id="RSL47922.1"/>
    </source>
</evidence>
<dbReference type="AlphaFoldDB" id="A0A428P4F0"/>
<evidence type="ECO:0000313" key="2">
    <source>
        <dbReference type="Proteomes" id="UP000288168"/>
    </source>
</evidence>
<dbReference type="Proteomes" id="UP000288168">
    <property type="component" value="Unassembled WGS sequence"/>
</dbReference>